<evidence type="ECO:0008006" key="2">
    <source>
        <dbReference type="Google" id="ProtNLM"/>
    </source>
</evidence>
<accession>X1FEQ2</accession>
<reference evidence="1" key="1">
    <citation type="journal article" date="2014" name="Front. Microbiol.">
        <title>High frequency of phylogenetically diverse reductive dehalogenase-homologous genes in deep subseafloor sedimentary metagenomes.</title>
        <authorList>
            <person name="Kawai M."/>
            <person name="Futagami T."/>
            <person name="Toyoda A."/>
            <person name="Takaki Y."/>
            <person name="Nishi S."/>
            <person name="Hori S."/>
            <person name="Arai W."/>
            <person name="Tsubouchi T."/>
            <person name="Morono Y."/>
            <person name="Uchiyama I."/>
            <person name="Ito T."/>
            <person name="Fujiyama A."/>
            <person name="Inagaki F."/>
            <person name="Takami H."/>
        </authorList>
    </citation>
    <scope>NUCLEOTIDE SEQUENCE</scope>
    <source>
        <strain evidence="1">Expedition CK06-06</strain>
    </source>
</reference>
<proteinExistence type="predicted"/>
<feature type="non-terminal residue" evidence="1">
    <location>
        <position position="1"/>
    </location>
</feature>
<sequence>AKAYDMIAIGPSGKTVNIQIKSTYTAYDWLVKEFEPSPNSIVAFVRLGKEITKSPELYFVPANKANDLIDRRYPSHSLQINRNAIMKEHRDHDFSLIEQLLNEVDPIVKTG</sequence>
<comment type="caution">
    <text evidence="1">The sequence shown here is derived from an EMBL/GenBank/DDBJ whole genome shotgun (WGS) entry which is preliminary data.</text>
</comment>
<dbReference type="EMBL" id="BARU01008683">
    <property type="protein sequence ID" value="GAH44101.1"/>
    <property type="molecule type" value="Genomic_DNA"/>
</dbReference>
<gene>
    <name evidence="1" type="ORF">S03H2_16916</name>
</gene>
<organism evidence="1">
    <name type="scientific">marine sediment metagenome</name>
    <dbReference type="NCBI Taxonomy" id="412755"/>
    <lineage>
        <taxon>unclassified sequences</taxon>
        <taxon>metagenomes</taxon>
        <taxon>ecological metagenomes</taxon>
    </lineage>
</organism>
<dbReference type="AlphaFoldDB" id="X1FEQ2"/>
<name>X1FEQ2_9ZZZZ</name>
<evidence type="ECO:0000313" key="1">
    <source>
        <dbReference type="EMBL" id="GAH44101.1"/>
    </source>
</evidence>
<protein>
    <recommendedName>
        <fullName evidence="2">DUF4365 domain-containing protein</fullName>
    </recommendedName>
</protein>